<dbReference type="InParanoid" id="M4B4D4"/>
<proteinExistence type="predicted"/>
<evidence type="ECO:0000313" key="2">
    <source>
        <dbReference type="Proteomes" id="UP000011713"/>
    </source>
</evidence>
<reference evidence="2" key="1">
    <citation type="journal article" date="2010" name="Science">
        <title>Signatures of adaptation to obligate biotrophy in the Hyaloperonospora arabidopsidis genome.</title>
        <authorList>
            <person name="Baxter L."/>
            <person name="Tripathy S."/>
            <person name="Ishaque N."/>
            <person name="Boot N."/>
            <person name="Cabral A."/>
            <person name="Kemen E."/>
            <person name="Thines M."/>
            <person name="Ah-Fong A."/>
            <person name="Anderson R."/>
            <person name="Badejoko W."/>
            <person name="Bittner-Eddy P."/>
            <person name="Boore J.L."/>
            <person name="Chibucos M.C."/>
            <person name="Coates M."/>
            <person name="Dehal P."/>
            <person name="Delehaunty K."/>
            <person name="Dong S."/>
            <person name="Downton P."/>
            <person name="Dumas B."/>
            <person name="Fabro G."/>
            <person name="Fronick C."/>
            <person name="Fuerstenberg S.I."/>
            <person name="Fulton L."/>
            <person name="Gaulin E."/>
            <person name="Govers F."/>
            <person name="Hughes L."/>
            <person name="Humphray S."/>
            <person name="Jiang R.H."/>
            <person name="Judelson H."/>
            <person name="Kamoun S."/>
            <person name="Kyung K."/>
            <person name="Meijer H."/>
            <person name="Minx P."/>
            <person name="Morris P."/>
            <person name="Nelson J."/>
            <person name="Phuntumart V."/>
            <person name="Qutob D."/>
            <person name="Rehmany A."/>
            <person name="Rougon-Cardoso A."/>
            <person name="Ryden P."/>
            <person name="Torto-Alalibo T."/>
            <person name="Studholme D."/>
            <person name="Wang Y."/>
            <person name="Win J."/>
            <person name="Wood J."/>
            <person name="Clifton S.W."/>
            <person name="Rogers J."/>
            <person name="Van den Ackerveken G."/>
            <person name="Jones J.D."/>
            <person name="McDowell J.M."/>
            <person name="Beynon J."/>
            <person name="Tyler B.M."/>
        </authorList>
    </citation>
    <scope>NUCLEOTIDE SEQUENCE [LARGE SCALE GENOMIC DNA]</scope>
    <source>
        <strain evidence="2">Emoy2</strain>
    </source>
</reference>
<evidence type="ECO:0000313" key="1">
    <source>
        <dbReference type="EnsemblProtists" id="HpaP801133"/>
    </source>
</evidence>
<dbReference type="Proteomes" id="UP000011713">
    <property type="component" value="Unassembled WGS sequence"/>
</dbReference>
<name>M4B4D4_HYAAE</name>
<protein>
    <submittedName>
        <fullName evidence="1">Uncharacterized protein</fullName>
    </submittedName>
</protein>
<dbReference type="EnsemblProtists" id="HpaT801133">
    <property type="protein sequence ID" value="HpaP801133"/>
    <property type="gene ID" value="HpaG801133"/>
</dbReference>
<accession>M4B4D4</accession>
<sequence length="79" mass="8626">MKTNSTDFSCSVSAVSTKLNAASSTLWPVVVAVNSRFALLRHFRTRQHRRVCSPEAAAALRAAKSQLDFFTDINTPSPS</sequence>
<reference evidence="1" key="2">
    <citation type="submission" date="2015-06" db="UniProtKB">
        <authorList>
            <consortium name="EnsemblProtists"/>
        </authorList>
    </citation>
    <scope>IDENTIFICATION</scope>
    <source>
        <strain evidence="1">Emoy2</strain>
    </source>
</reference>
<dbReference type="AlphaFoldDB" id="M4B4D4"/>
<dbReference type="HOGENOM" id="CLU_2611159_0_0_1"/>
<dbReference type="EMBL" id="JH598253">
    <property type="status" value="NOT_ANNOTATED_CDS"/>
    <property type="molecule type" value="Genomic_DNA"/>
</dbReference>
<keyword evidence="2" id="KW-1185">Reference proteome</keyword>
<dbReference type="VEuPathDB" id="FungiDB:HpaG801133"/>
<organism evidence="1 2">
    <name type="scientific">Hyaloperonospora arabidopsidis (strain Emoy2)</name>
    <name type="common">Downy mildew agent</name>
    <name type="synonym">Peronospora arabidopsidis</name>
    <dbReference type="NCBI Taxonomy" id="559515"/>
    <lineage>
        <taxon>Eukaryota</taxon>
        <taxon>Sar</taxon>
        <taxon>Stramenopiles</taxon>
        <taxon>Oomycota</taxon>
        <taxon>Peronosporomycetes</taxon>
        <taxon>Peronosporales</taxon>
        <taxon>Peronosporaceae</taxon>
        <taxon>Hyaloperonospora</taxon>
    </lineage>
</organism>